<protein>
    <submittedName>
        <fullName evidence="2">Pyridoxamine 5''-phosphate oxidase</fullName>
    </submittedName>
</protein>
<feature type="domain" description="Pyridoxamine 5'-phosphate oxidase N-terminal" evidence="1">
    <location>
        <begin position="3"/>
        <end position="121"/>
    </location>
</feature>
<evidence type="ECO:0000313" key="3">
    <source>
        <dbReference type="Proteomes" id="UP000002892"/>
    </source>
</evidence>
<dbReference type="SUPFAM" id="SSF50475">
    <property type="entry name" value="FMN-binding split barrel"/>
    <property type="match status" value="1"/>
</dbReference>
<keyword evidence="3" id="KW-1185">Reference proteome</keyword>
<reference evidence="2 3" key="1">
    <citation type="journal article" date="2012" name="J. Bacteriol.">
        <title>Complete genome sequences of Desulfosporosinus orientis DSM765T, Desulfosporosinus youngiae DSM17734T, Desulfosporosinus meridiei DSM13257T, and Desulfosporosinus acidiphilus DSM22704T.</title>
        <authorList>
            <person name="Pester M."/>
            <person name="Brambilla E."/>
            <person name="Alazard D."/>
            <person name="Rattei T."/>
            <person name="Weinmaier T."/>
            <person name="Han J."/>
            <person name="Lucas S."/>
            <person name="Lapidus A."/>
            <person name="Cheng J.F."/>
            <person name="Goodwin L."/>
            <person name="Pitluck S."/>
            <person name="Peters L."/>
            <person name="Ovchinnikova G."/>
            <person name="Teshima H."/>
            <person name="Detter J.C."/>
            <person name="Han C.S."/>
            <person name="Tapia R."/>
            <person name="Land M.L."/>
            <person name="Hauser L."/>
            <person name="Kyrpides N.C."/>
            <person name="Ivanova N.N."/>
            <person name="Pagani I."/>
            <person name="Huntmann M."/>
            <person name="Wei C.L."/>
            <person name="Davenport K.W."/>
            <person name="Daligault H."/>
            <person name="Chain P.S."/>
            <person name="Chen A."/>
            <person name="Mavromatis K."/>
            <person name="Markowitz V."/>
            <person name="Szeto E."/>
            <person name="Mikhailova N."/>
            <person name="Pati A."/>
            <person name="Wagner M."/>
            <person name="Woyke T."/>
            <person name="Ollivier B."/>
            <person name="Klenk H.P."/>
            <person name="Spring S."/>
            <person name="Loy A."/>
        </authorList>
    </citation>
    <scope>NUCLEOTIDE SEQUENCE [LARGE SCALE GENOMIC DNA]</scope>
    <source>
        <strain evidence="3">DSM 22704 / JCM 16185 / SJ4</strain>
    </source>
</reference>
<dbReference type="OrthoDB" id="595289at2"/>
<name>I4D6I6_DESAJ</name>
<dbReference type="Proteomes" id="UP000002892">
    <property type="component" value="Chromosome"/>
</dbReference>
<organism evidence="2 3">
    <name type="scientific">Desulfosporosinus acidiphilus (strain DSM 22704 / JCM 16185 / SJ4)</name>
    <dbReference type="NCBI Taxonomy" id="646529"/>
    <lineage>
        <taxon>Bacteria</taxon>
        <taxon>Bacillati</taxon>
        <taxon>Bacillota</taxon>
        <taxon>Clostridia</taxon>
        <taxon>Eubacteriales</taxon>
        <taxon>Desulfitobacteriaceae</taxon>
        <taxon>Desulfosporosinus</taxon>
    </lineage>
</organism>
<dbReference type="RefSeq" id="WP_014827409.1">
    <property type="nucleotide sequence ID" value="NC_018068.1"/>
</dbReference>
<gene>
    <name evidence="2" type="ordered locus">Desaci_2462</name>
</gene>
<dbReference type="Gene3D" id="2.30.110.10">
    <property type="entry name" value="Electron Transport, Fmn-binding Protein, Chain A"/>
    <property type="match status" value="1"/>
</dbReference>
<evidence type="ECO:0000313" key="2">
    <source>
        <dbReference type="EMBL" id="AFM41410.1"/>
    </source>
</evidence>
<proteinExistence type="predicted"/>
<dbReference type="eggNOG" id="COG3576">
    <property type="taxonomic scope" value="Bacteria"/>
</dbReference>
<sequence length="125" mass="13772">MLNEKLKEVIGHSSDGAVAIVTQGINEPHVVNTWNSYITITPDGEFLIPVGGMNETEKNISQNNKVKLTIANREVQGKMYKGTGFLIKGTAGFVKEGSEFEMMKTKFPWARAVLKITIESADQTL</sequence>
<dbReference type="EMBL" id="CP003639">
    <property type="protein sequence ID" value="AFM41410.1"/>
    <property type="molecule type" value="Genomic_DNA"/>
</dbReference>
<accession>I4D6I6</accession>
<dbReference type="KEGG" id="dai:Desaci_2462"/>
<dbReference type="InterPro" id="IPR011576">
    <property type="entry name" value="Pyridox_Oxase_N"/>
</dbReference>
<dbReference type="InterPro" id="IPR012349">
    <property type="entry name" value="Split_barrel_FMN-bd"/>
</dbReference>
<evidence type="ECO:0000259" key="1">
    <source>
        <dbReference type="Pfam" id="PF01243"/>
    </source>
</evidence>
<dbReference type="Pfam" id="PF01243">
    <property type="entry name" value="PNPOx_N"/>
    <property type="match status" value="1"/>
</dbReference>
<dbReference type="STRING" id="646529.Desaci_2462"/>
<dbReference type="AlphaFoldDB" id="I4D6I6"/>
<dbReference type="HOGENOM" id="CLU_163878_0_0_9"/>